<comment type="pathway">
    <text evidence="4">Phospholipid metabolism.</text>
</comment>
<dbReference type="Gene3D" id="3.40.50.150">
    <property type="entry name" value="Vaccinia Virus protein VP39"/>
    <property type="match status" value="1"/>
</dbReference>
<dbReference type="EMBL" id="LAZR01007385">
    <property type="protein sequence ID" value="KKM85594.1"/>
    <property type="molecule type" value="Genomic_DNA"/>
</dbReference>
<organism evidence="6">
    <name type="scientific">marine sediment metagenome</name>
    <dbReference type="NCBI Taxonomy" id="412755"/>
    <lineage>
        <taxon>unclassified sequences</taxon>
        <taxon>metagenomes</taxon>
        <taxon>ecological metagenomes</taxon>
    </lineage>
</organism>
<evidence type="ECO:0000256" key="3">
    <source>
        <dbReference type="ARBA" id="ARBA00022679"/>
    </source>
</evidence>
<evidence type="ECO:0000313" key="6">
    <source>
        <dbReference type="EMBL" id="KKM85594.1"/>
    </source>
</evidence>
<name>A0A0F9KTF3_9ZZZZ</name>
<dbReference type="AlphaFoldDB" id="A0A0F9KTF3"/>
<dbReference type="Pfam" id="PF13847">
    <property type="entry name" value="Methyltransf_31"/>
    <property type="match status" value="1"/>
</dbReference>
<feature type="domain" description="Methyltransferase" evidence="5">
    <location>
        <begin position="41"/>
        <end position="157"/>
    </location>
</feature>
<reference evidence="6" key="1">
    <citation type="journal article" date="2015" name="Nature">
        <title>Complex archaea that bridge the gap between prokaryotes and eukaryotes.</title>
        <authorList>
            <person name="Spang A."/>
            <person name="Saw J.H."/>
            <person name="Jorgensen S.L."/>
            <person name="Zaremba-Niedzwiedzka K."/>
            <person name="Martijn J."/>
            <person name="Lind A.E."/>
            <person name="van Eijk R."/>
            <person name="Schleper C."/>
            <person name="Guy L."/>
            <person name="Ettema T.J."/>
        </authorList>
    </citation>
    <scope>NUCLEOTIDE SEQUENCE</scope>
</reference>
<evidence type="ECO:0000259" key="5">
    <source>
        <dbReference type="Pfam" id="PF13847"/>
    </source>
</evidence>
<gene>
    <name evidence="6" type="ORF">LCGC14_1287440</name>
</gene>
<evidence type="ECO:0000256" key="2">
    <source>
        <dbReference type="ARBA" id="ARBA00022603"/>
    </source>
</evidence>
<comment type="pathway">
    <text evidence="1">Lipid metabolism.</text>
</comment>
<dbReference type="InterPro" id="IPR025714">
    <property type="entry name" value="Methyltranfer_dom"/>
</dbReference>
<evidence type="ECO:0000256" key="1">
    <source>
        <dbReference type="ARBA" id="ARBA00005189"/>
    </source>
</evidence>
<evidence type="ECO:0000256" key="4">
    <source>
        <dbReference type="ARBA" id="ARBA00025707"/>
    </source>
</evidence>
<accession>A0A0F9KTF3</accession>
<dbReference type="CDD" id="cd02440">
    <property type="entry name" value="AdoMet_MTases"/>
    <property type="match status" value="1"/>
</dbReference>
<dbReference type="PANTHER" id="PTHR44307:SF2">
    <property type="entry name" value="PHOSPHOETHANOLAMINE METHYLTRANSFERASE ISOFORM X1"/>
    <property type="match status" value="1"/>
</dbReference>
<keyword evidence="2" id="KW-0489">Methyltransferase</keyword>
<keyword evidence="3" id="KW-0808">Transferase</keyword>
<sequence>MKRKGIYKPTIEDIIEISGIEALHPGGMALTERTGILAGLKPGMKVLDVSSGRGTQSIFYAKKFGVDVTGIDISEEMINSAKKNAIHENIENLTTFELGDSQELPFEDEIFDVVINECAVGIPDDSQKVLDEMVRVAKKGSTIIIHESTWRGKLTENEKDEISERYGITPLEYEEWIDMLKKAGVDDITTELEEWSKPEMFWKIRRDREVKNFTDIYTRKELAALIGKVSNKYGEKGVKIALDNQKIFTKTILDGKLGYCLYKGIKK</sequence>
<dbReference type="GO" id="GO:0008168">
    <property type="term" value="F:methyltransferase activity"/>
    <property type="evidence" value="ECO:0007669"/>
    <property type="project" value="UniProtKB-KW"/>
</dbReference>
<dbReference type="InterPro" id="IPR029063">
    <property type="entry name" value="SAM-dependent_MTases_sf"/>
</dbReference>
<proteinExistence type="predicted"/>
<protein>
    <recommendedName>
        <fullName evidence="5">Methyltransferase domain-containing protein</fullName>
    </recommendedName>
</protein>
<dbReference type="PANTHER" id="PTHR44307">
    <property type="entry name" value="PHOSPHOETHANOLAMINE METHYLTRANSFERASE"/>
    <property type="match status" value="1"/>
</dbReference>
<dbReference type="SUPFAM" id="SSF53335">
    <property type="entry name" value="S-adenosyl-L-methionine-dependent methyltransferases"/>
    <property type="match status" value="1"/>
</dbReference>
<dbReference type="GO" id="GO:0032259">
    <property type="term" value="P:methylation"/>
    <property type="evidence" value="ECO:0007669"/>
    <property type="project" value="UniProtKB-KW"/>
</dbReference>
<comment type="caution">
    <text evidence="6">The sequence shown here is derived from an EMBL/GenBank/DDBJ whole genome shotgun (WGS) entry which is preliminary data.</text>
</comment>